<proteinExistence type="predicted"/>
<keyword evidence="2" id="KW-1133">Transmembrane helix</keyword>
<reference evidence="3 4" key="1">
    <citation type="submission" date="2016-07" db="EMBL/GenBank/DDBJ databases">
        <title>Pervasive Adenine N6-methylation of Active Genes in Fungi.</title>
        <authorList>
            <consortium name="DOE Joint Genome Institute"/>
            <person name="Mondo S.J."/>
            <person name="Dannebaum R.O."/>
            <person name="Kuo R.C."/>
            <person name="Labutti K."/>
            <person name="Haridas S."/>
            <person name="Kuo A."/>
            <person name="Salamov A."/>
            <person name="Ahrendt S.R."/>
            <person name="Lipzen A."/>
            <person name="Sullivan W."/>
            <person name="Andreopoulos W.B."/>
            <person name="Clum A."/>
            <person name="Lindquist E."/>
            <person name="Daum C."/>
            <person name="Ramamoorthy G.K."/>
            <person name="Gryganskyi A."/>
            <person name="Culley D."/>
            <person name="Magnuson J.K."/>
            <person name="James T.Y."/>
            <person name="O'Malley M.A."/>
            <person name="Stajich J.E."/>
            <person name="Spatafora J.W."/>
            <person name="Visel A."/>
            <person name="Grigoriev I.V."/>
        </authorList>
    </citation>
    <scope>NUCLEOTIDE SEQUENCE [LARGE SCALE GENOMIC DNA]</scope>
    <source>
        <strain evidence="3 4">CBS 115471</strain>
    </source>
</reference>
<evidence type="ECO:0000256" key="2">
    <source>
        <dbReference type="SAM" id="Phobius"/>
    </source>
</evidence>
<organism evidence="3 4">
    <name type="scientific">Clohesyomyces aquaticus</name>
    <dbReference type="NCBI Taxonomy" id="1231657"/>
    <lineage>
        <taxon>Eukaryota</taxon>
        <taxon>Fungi</taxon>
        <taxon>Dikarya</taxon>
        <taxon>Ascomycota</taxon>
        <taxon>Pezizomycotina</taxon>
        <taxon>Dothideomycetes</taxon>
        <taxon>Pleosporomycetidae</taxon>
        <taxon>Pleosporales</taxon>
        <taxon>Lindgomycetaceae</taxon>
        <taxon>Clohesyomyces</taxon>
    </lineage>
</organism>
<protein>
    <submittedName>
        <fullName evidence="3">Uncharacterized protein</fullName>
    </submittedName>
</protein>
<keyword evidence="2" id="KW-0472">Membrane</keyword>
<feature type="transmembrane region" description="Helical" evidence="2">
    <location>
        <begin position="239"/>
        <end position="257"/>
    </location>
</feature>
<dbReference type="AlphaFoldDB" id="A0A1Y1YHL4"/>
<dbReference type="OrthoDB" id="3750325at2759"/>
<keyword evidence="2" id="KW-0812">Transmembrane</keyword>
<evidence type="ECO:0000256" key="1">
    <source>
        <dbReference type="SAM" id="MobiDB-lite"/>
    </source>
</evidence>
<sequence>MAAENASSIWIYPRPIPQDFLYSVAHAYYYTSQANPKLGATRQYNEDDILKAAAVRGSQSYNGTFGSEAVGVRVGDVVMPEWNVASSIGEMRVGLHCLVCTKGKESNRDGDGVWGACGNYTSTEISSFYSPSGQQPPRTTFPIPPLSHLFNLPNSTVALCLFQLLNPDNTPTANYTVPFPVLAEPRTPHWRFRLADPTGIPDPGLIGTETGVGPSWTPIPTGGVGGNATEASAGKDSGGMPRGMAVVVFAAVVFWCLRRRKRRVGVAKEVETRDVGEDGGNTRDGVCGAGDSDGGVEMDMDGGAGMELARLEVVRERERQDQEGRRESVETAPPAYHEIVAGG</sequence>
<gene>
    <name evidence="3" type="ORF">BCR34DRAFT_593504</name>
</gene>
<feature type="non-terminal residue" evidence="3">
    <location>
        <position position="343"/>
    </location>
</feature>
<dbReference type="EMBL" id="MCFA01000234">
    <property type="protein sequence ID" value="ORX97459.1"/>
    <property type="molecule type" value="Genomic_DNA"/>
</dbReference>
<evidence type="ECO:0000313" key="4">
    <source>
        <dbReference type="Proteomes" id="UP000193144"/>
    </source>
</evidence>
<feature type="region of interest" description="Disordered" evidence="1">
    <location>
        <begin position="274"/>
        <end position="343"/>
    </location>
</feature>
<dbReference type="Proteomes" id="UP000193144">
    <property type="component" value="Unassembled WGS sequence"/>
</dbReference>
<evidence type="ECO:0000313" key="3">
    <source>
        <dbReference type="EMBL" id="ORX97459.1"/>
    </source>
</evidence>
<comment type="caution">
    <text evidence="3">The sequence shown here is derived from an EMBL/GenBank/DDBJ whole genome shotgun (WGS) entry which is preliminary data.</text>
</comment>
<feature type="compositionally biased region" description="Basic and acidic residues" evidence="1">
    <location>
        <begin position="309"/>
        <end position="329"/>
    </location>
</feature>
<keyword evidence="4" id="KW-1185">Reference proteome</keyword>
<name>A0A1Y1YHL4_9PLEO</name>
<accession>A0A1Y1YHL4</accession>